<proteinExistence type="predicted"/>
<dbReference type="Proteomes" id="UP000287177">
    <property type="component" value="Unassembled WGS sequence"/>
</dbReference>
<keyword evidence="1" id="KW-0472">Membrane</keyword>
<evidence type="ECO:0000256" key="1">
    <source>
        <dbReference type="SAM" id="Phobius"/>
    </source>
</evidence>
<name>A0A439DSL0_9MYCO</name>
<keyword evidence="1" id="KW-0812">Transmembrane</keyword>
<comment type="caution">
    <text evidence="2">The sequence shown here is derived from an EMBL/GenBank/DDBJ whole genome shotgun (WGS) entry which is preliminary data.</text>
</comment>
<keyword evidence="3" id="KW-1185">Reference proteome</keyword>
<evidence type="ECO:0000313" key="2">
    <source>
        <dbReference type="EMBL" id="RWA19310.1"/>
    </source>
</evidence>
<evidence type="ECO:0000313" key="3">
    <source>
        <dbReference type="Proteomes" id="UP000287177"/>
    </source>
</evidence>
<protein>
    <submittedName>
        <fullName evidence="2">Uncharacterized protein</fullName>
    </submittedName>
</protein>
<keyword evidence="1" id="KW-1133">Transmembrane helix</keyword>
<gene>
    <name evidence="2" type="ORF">MELE44368_21170</name>
</gene>
<reference evidence="2 3" key="1">
    <citation type="submission" date="2013-06" db="EMBL/GenBank/DDBJ databases">
        <title>The draft sequence of the Mycobacterium elephantis genome.</title>
        <authorList>
            <person name="Pettersson F.B."/>
            <person name="Das S."/>
            <person name="Dasgupta S."/>
            <person name="Bhattacharya A."/>
            <person name="Kirsebom L.A."/>
        </authorList>
    </citation>
    <scope>NUCLEOTIDE SEQUENCE [LARGE SCALE GENOMIC DNA]</scope>
    <source>
        <strain evidence="2 3">DSM 44368</strain>
    </source>
</reference>
<accession>A0A439DSL0</accession>
<feature type="transmembrane region" description="Helical" evidence="1">
    <location>
        <begin position="20"/>
        <end position="46"/>
    </location>
</feature>
<sequence>MTYGANGYARVMDTRLRKILVTAGLVLLALVLIAVAIYAAAFLMLAPMMQ</sequence>
<dbReference type="EMBL" id="ATDN01000019">
    <property type="protein sequence ID" value="RWA19310.1"/>
    <property type="molecule type" value="Genomic_DNA"/>
</dbReference>
<organism evidence="2 3">
    <name type="scientific">Mycolicibacterium elephantis DSM 44368</name>
    <dbReference type="NCBI Taxonomy" id="1335622"/>
    <lineage>
        <taxon>Bacteria</taxon>
        <taxon>Bacillati</taxon>
        <taxon>Actinomycetota</taxon>
        <taxon>Actinomycetes</taxon>
        <taxon>Mycobacteriales</taxon>
        <taxon>Mycobacteriaceae</taxon>
        <taxon>Mycolicibacterium</taxon>
    </lineage>
</organism>
<dbReference type="AlphaFoldDB" id="A0A439DSL0"/>